<dbReference type="InterPro" id="IPR018371">
    <property type="entry name" value="Chitin-binding_1_CS"/>
</dbReference>
<dbReference type="InterPro" id="IPR021862">
    <property type="entry name" value="DUF3472"/>
</dbReference>
<dbReference type="Pfam" id="PF11958">
    <property type="entry name" value="DUF3472"/>
    <property type="match status" value="1"/>
</dbReference>
<accession>A0A1Y1YJZ0</accession>
<reference evidence="5 6" key="1">
    <citation type="submission" date="2016-07" db="EMBL/GenBank/DDBJ databases">
        <title>Pervasive Adenine N6-methylation of Active Genes in Fungi.</title>
        <authorList>
            <consortium name="DOE Joint Genome Institute"/>
            <person name="Mondo S.J."/>
            <person name="Dannebaum R.O."/>
            <person name="Kuo R.C."/>
            <person name="Labutti K."/>
            <person name="Haridas S."/>
            <person name="Kuo A."/>
            <person name="Salamov A."/>
            <person name="Ahrendt S.R."/>
            <person name="Lipzen A."/>
            <person name="Sullivan W."/>
            <person name="Andreopoulos W.B."/>
            <person name="Clum A."/>
            <person name="Lindquist E."/>
            <person name="Daum C."/>
            <person name="Ramamoorthy G.K."/>
            <person name="Gryganskyi A."/>
            <person name="Culley D."/>
            <person name="Magnuson J.K."/>
            <person name="James T.Y."/>
            <person name="O'Malley M.A."/>
            <person name="Stajich J.E."/>
            <person name="Spatafora J.W."/>
            <person name="Visel A."/>
            <person name="Grigoriev I.V."/>
        </authorList>
    </citation>
    <scope>NUCLEOTIDE SEQUENCE [LARGE SCALE GENOMIC DNA]</scope>
    <source>
        <strain evidence="5 6">CBS 931.73</strain>
    </source>
</reference>
<dbReference type="OrthoDB" id="5985073at2759"/>
<feature type="domain" description="Chitin-binding type-1" evidence="4">
    <location>
        <begin position="274"/>
        <end position="305"/>
    </location>
</feature>
<dbReference type="InterPro" id="IPR001002">
    <property type="entry name" value="Chitin-bd_1"/>
</dbReference>
<feature type="signal peptide" evidence="3">
    <location>
        <begin position="1"/>
        <end position="20"/>
    </location>
</feature>
<proteinExistence type="predicted"/>
<dbReference type="Pfam" id="PF00187">
    <property type="entry name" value="Chitin_bind_1"/>
    <property type="match status" value="1"/>
</dbReference>
<evidence type="ECO:0000256" key="1">
    <source>
        <dbReference type="ARBA" id="ARBA00022669"/>
    </source>
</evidence>
<keyword evidence="1" id="KW-0147">Chitin-binding</keyword>
<evidence type="ECO:0000313" key="6">
    <source>
        <dbReference type="Proteomes" id="UP000193498"/>
    </source>
</evidence>
<dbReference type="Gene3D" id="3.30.60.10">
    <property type="entry name" value="Endochitinase-like"/>
    <property type="match status" value="1"/>
</dbReference>
<dbReference type="CDD" id="cd00035">
    <property type="entry name" value="ChtBD1"/>
    <property type="match status" value="1"/>
</dbReference>
<dbReference type="InterPro" id="IPR036861">
    <property type="entry name" value="Endochitinase-like_sf"/>
</dbReference>
<feature type="compositionally biased region" description="Basic residues" evidence="2">
    <location>
        <begin position="317"/>
        <end position="326"/>
    </location>
</feature>
<evidence type="ECO:0000256" key="2">
    <source>
        <dbReference type="SAM" id="MobiDB-lite"/>
    </source>
</evidence>
<keyword evidence="3" id="KW-0732">Signal</keyword>
<dbReference type="EMBL" id="MCFE01000121">
    <property type="protein sequence ID" value="ORX98066.1"/>
    <property type="molecule type" value="Genomic_DNA"/>
</dbReference>
<dbReference type="AlphaFoldDB" id="A0A1Y1YJZ0"/>
<gene>
    <name evidence="5" type="ORF">K493DRAFT_10042</name>
</gene>
<evidence type="ECO:0000259" key="4">
    <source>
        <dbReference type="Pfam" id="PF00187"/>
    </source>
</evidence>
<sequence length="463" mass="52182">MKLSALFLSLTSLFAVKVLSQAMHNWASLPDNGSKFISFKTDVKSVPEFSPNQTYWAAIAWNNGYMGMQTWANKRVFLFSLWDNNNGKATIVETCKECVTSRFGNEGTGSHMQYFYPWLDGVDYGFQIDYEEDGDYLVYTAQLRIDGEWMQFGKLRVINDNLNSGLGYFYQFLENPQGISNGVRVGVWSKQAYRREGSKYWYPALGGSITYTYPGPDGTWGSGLTENQTAIWMSINGPAGYHGYNNKPEQWQWYPYDADNLGIDIVVANKTDRRCGWFGDVMHQCQPGYCCSSYGYCGTTDAYCKGSSKLEYDAPVTKHRPQVRKNAKAEGVKTKSHMHSGPEFSKFKLANNAGSCTCTRDSADIYIDDFLVAYQNQGYLWDEAAWSSGSALFDYKGKSAAGKDYDLHVEVQTQKPMKEGEQIGGPLYECFQQSEKQPSWSNVQIPKKCILDVDSVSVIATFN</sequence>
<evidence type="ECO:0000313" key="5">
    <source>
        <dbReference type="EMBL" id="ORX98066.1"/>
    </source>
</evidence>
<evidence type="ECO:0000256" key="3">
    <source>
        <dbReference type="SAM" id="SignalP"/>
    </source>
</evidence>
<dbReference type="GO" id="GO:0008061">
    <property type="term" value="F:chitin binding"/>
    <property type="evidence" value="ECO:0007669"/>
    <property type="project" value="UniProtKB-KW"/>
</dbReference>
<dbReference type="PROSITE" id="PS00026">
    <property type="entry name" value="CHIT_BIND_I_1"/>
    <property type="match status" value="1"/>
</dbReference>
<feature type="region of interest" description="Disordered" evidence="2">
    <location>
        <begin position="317"/>
        <end position="339"/>
    </location>
</feature>
<dbReference type="SUPFAM" id="SSF57016">
    <property type="entry name" value="Plant lectins/antimicrobial peptides"/>
    <property type="match status" value="1"/>
</dbReference>
<keyword evidence="6" id="KW-1185">Reference proteome</keyword>
<name>A0A1Y1YJZ0_9FUNG</name>
<organism evidence="5 6">
    <name type="scientific">Basidiobolus meristosporus CBS 931.73</name>
    <dbReference type="NCBI Taxonomy" id="1314790"/>
    <lineage>
        <taxon>Eukaryota</taxon>
        <taxon>Fungi</taxon>
        <taxon>Fungi incertae sedis</taxon>
        <taxon>Zoopagomycota</taxon>
        <taxon>Entomophthoromycotina</taxon>
        <taxon>Basidiobolomycetes</taxon>
        <taxon>Basidiobolales</taxon>
        <taxon>Basidiobolaceae</taxon>
        <taxon>Basidiobolus</taxon>
    </lineage>
</organism>
<dbReference type="InParanoid" id="A0A1Y1YJZ0"/>
<dbReference type="Proteomes" id="UP000193498">
    <property type="component" value="Unassembled WGS sequence"/>
</dbReference>
<comment type="caution">
    <text evidence="5">The sequence shown here is derived from an EMBL/GenBank/DDBJ whole genome shotgun (WGS) entry which is preliminary data.</text>
</comment>
<feature type="chain" id="PRO_5012779174" description="Chitin-binding type-1 domain-containing protein" evidence="3">
    <location>
        <begin position="21"/>
        <end position="463"/>
    </location>
</feature>
<protein>
    <recommendedName>
        <fullName evidence="4">Chitin-binding type-1 domain-containing protein</fullName>
    </recommendedName>
</protein>